<name>A0A9P9DTV9_9HYPO</name>
<feature type="repeat" description="ANK" evidence="3">
    <location>
        <begin position="28"/>
        <end position="60"/>
    </location>
</feature>
<reference evidence="4" key="1">
    <citation type="journal article" date="2021" name="Nat. Commun.">
        <title>Genetic determinants of endophytism in the Arabidopsis root mycobiome.</title>
        <authorList>
            <person name="Mesny F."/>
            <person name="Miyauchi S."/>
            <person name="Thiergart T."/>
            <person name="Pickel B."/>
            <person name="Atanasova L."/>
            <person name="Karlsson M."/>
            <person name="Huettel B."/>
            <person name="Barry K.W."/>
            <person name="Haridas S."/>
            <person name="Chen C."/>
            <person name="Bauer D."/>
            <person name="Andreopoulos W."/>
            <person name="Pangilinan J."/>
            <person name="LaButti K."/>
            <person name="Riley R."/>
            <person name="Lipzen A."/>
            <person name="Clum A."/>
            <person name="Drula E."/>
            <person name="Henrissat B."/>
            <person name="Kohler A."/>
            <person name="Grigoriev I.V."/>
            <person name="Martin F.M."/>
            <person name="Hacquard S."/>
        </authorList>
    </citation>
    <scope>NUCLEOTIDE SEQUENCE</scope>
    <source>
        <strain evidence="4">MPI-CAGE-AT-0021</strain>
    </source>
</reference>
<evidence type="ECO:0000313" key="4">
    <source>
        <dbReference type="EMBL" id="KAH7124932.1"/>
    </source>
</evidence>
<evidence type="ECO:0000313" key="5">
    <source>
        <dbReference type="Proteomes" id="UP000717696"/>
    </source>
</evidence>
<protein>
    <submittedName>
        <fullName evidence="4">Ankyrin repeat-containing domain protein</fullName>
    </submittedName>
</protein>
<comment type="caution">
    <text evidence="4">The sequence shown here is derived from an EMBL/GenBank/DDBJ whole genome shotgun (WGS) entry which is preliminary data.</text>
</comment>
<dbReference type="AlphaFoldDB" id="A0A9P9DTV9"/>
<dbReference type="OrthoDB" id="539213at2759"/>
<gene>
    <name evidence="4" type="ORF">B0J13DRAFT_646947</name>
</gene>
<dbReference type="PANTHER" id="PTHR24198">
    <property type="entry name" value="ANKYRIN REPEAT AND PROTEIN KINASE DOMAIN-CONTAINING PROTEIN"/>
    <property type="match status" value="1"/>
</dbReference>
<dbReference type="Pfam" id="PF12796">
    <property type="entry name" value="Ank_2"/>
    <property type="match status" value="1"/>
</dbReference>
<dbReference type="SMART" id="SM00248">
    <property type="entry name" value="ANK"/>
    <property type="match status" value="6"/>
</dbReference>
<dbReference type="PROSITE" id="PS50297">
    <property type="entry name" value="ANK_REP_REGION"/>
    <property type="match status" value="4"/>
</dbReference>
<dbReference type="Pfam" id="PF13637">
    <property type="entry name" value="Ank_4"/>
    <property type="match status" value="1"/>
</dbReference>
<keyword evidence="5" id="KW-1185">Reference proteome</keyword>
<feature type="repeat" description="ANK" evidence="3">
    <location>
        <begin position="94"/>
        <end position="126"/>
    </location>
</feature>
<dbReference type="Pfam" id="PF00023">
    <property type="entry name" value="Ank"/>
    <property type="match status" value="1"/>
</dbReference>
<feature type="repeat" description="ANK" evidence="3">
    <location>
        <begin position="61"/>
        <end position="93"/>
    </location>
</feature>
<dbReference type="EMBL" id="JAGMUU010000024">
    <property type="protein sequence ID" value="KAH7124932.1"/>
    <property type="molecule type" value="Genomic_DNA"/>
</dbReference>
<proteinExistence type="predicted"/>
<evidence type="ECO:0000256" key="2">
    <source>
        <dbReference type="ARBA" id="ARBA00023043"/>
    </source>
</evidence>
<evidence type="ECO:0000256" key="1">
    <source>
        <dbReference type="ARBA" id="ARBA00022737"/>
    </source>
</evidence>
<sequence>MPDLSRKRTVTVKLLIKKGASIKVTAEDRWTLLHFALQNGHIEVAKLLIKKGASVIITDEDGWTPLHLALENGHIEMANLFIEEGADIAVIDKDGWTPLQSASRNRHIEVVKLLIEKGASVTVAAKNGRKSLHSASQNGRIEVVKLLLTTLCVETSKADYHSPLLADGRIDPSITDWYHSTSLFAAVRNGHSEVVELLLAAGGITIEGQDGFGRSLFWWARRTGNLRVLQLLVQHAERAGSPIPDDPAPVNATSIPFNHETDWCDACTLSIWEGCGYSCRVCGSGDFDLCVECFDGGIRCRDNSHVLVPR</sequence>
<dbReference type="Gene3D" id="1.25.40.20">
    <property type="entry name" value="Ankyrin repeat-containing domain"/>
    <property type="match status" value="3"/>
</dbReference>
<dbReference type="InterPro" id="IPR002110">
    <property type="entry name" value="Ankyrin_rpt"/>
</dbReference>
<dbReference type="PRINTS" id="PR01415">
    <property type="entry name" value="ANKYRIN"/>
</dbReference>
<accession>A0A9P9DTV9</accession>
<dbReference type="InterPro" id="IPR036770">
    <property type="entry name" value="Ankyrin_rpt-contain_sf"/>
</dbReference>
<dbReference type="Proteomes" id="UP000717696">
    <property type="component" value="Unassembled WGS sequence"/>
</dbReference>
<keyword evidence="1" id="KW-0677">Repeat</keyword>
<dbReference type="PANTHER" id="PTHR24198:SF165">
    <property type="entry name" value="ANKYRIN REPEAT-CONTAINING PROTEIN-RELATED"/>
    <property type="match status" value="1"/>
</dbReference>
<dbReference type="PROSITE" id="PS50088">
    <property type="entry name" value="ANK_REPEAT"/>
    <property type="match status" value="4"/>
</dbReference>
<organism evidence="4 5">
    <name type="scientific">Dactylonectria estremocensis</name>
    <dbReference type="NCBI Taxonomy" id="1079267"/>
    <lineage>
        <taxon>Eukaryota</taxon>
        <taxon>Fungi</taxon>
        <taxon>Dikarya</taxon>
        <taxon>Ascomycota</taxon>
        <taxon>Pezizomycotina</taxon>
        <taxon>Sordariomycetes</taxon>
        <taxon>Hypocreomycetidae</taxon>
        <taxon>Hypocreales</taxon>
        <taxon>Nectriaceae</taxon>
        <taxon>Dactylonectria</taxon>
    </lineage>
</organism>
<evidence type="ECO:0000256" key="3">
    <source>
        <dbReference type="PROSITE-ProRule" id="PRU00023"/>
    </source>
</evidence>
<dbReference type="SUPFAM" id="SSF48403">
    <property type="entry name" value="Ankyrin repeat"/>
    <property type="match status" value="1"/>
</dbReference>
<keyword evidence="2 3" id="KW-0040">ANK repeat</keyword>
<dbReference type="SUPFAM" id="SSF57850">
    <property type="entry name" value="RING/U-box"/>
    <property type="match status" value="1"/>
</dbReference>
<feature type="repeat" description="ANK" evidence="3">
    <location>
        <begin position="127"/>
        <end position="148"/>
    </location>
</feature>